<evidence type="ECO:0000256" key="2">
    <source>
        <dbReference type="ARBA" id="ARBA00023015"/>
    </source>
</evidence>
<protein>
    <submittedName>
        <fullName evidence="8">Uncharacterized protein</fullName>
    </submittedName>
</protein>
<evidence type="ECO:0000313" key="9">
    <source>
        <dbReference type="Proteomes" id="UP001285354"/>
    </source>
</evidence>
<gene>
    <name evidence="8" type="ORF">QTJ16_003103</name>
</gene>
<dbReference type="Pfam" id="PF01388">
    <property type="entry name" value="ARID"/>
    <property type="match status" value="1"/>
</dbReference>
<feature type="compositionally biased region" description="Basic and acidic residues" evidence="5">
    <location>
        <begin position="112"/>
        <end position="125"/>
    </location>
</feature>
<name>A0AAD9WD36_9HELO</name>
<dbReference type="InterPro" id="IPR036431">
    <property type="entry name" value="ARID_dom_sf"/>
</dbReference>
<dbReference type="InterPro" id="IPR003150">
    <property type="entry name" value="DNA-bd_RFX"/>
</dbReference>
<evidence type="ECO:0000256" key="5">
    <source>
        <dbReference type="SAM" id="MobiDB-lite"/>
    </source>
</evidence>
<keyword evidence="2" id="KW-0805">Transcription regulation</keyword>
<dbReference type="AlphaFoldDB" id="A0AAD9WD36"/>
<reference evidence="8" key="1">
    <citation type="submission" date="2023-06" db="EMBL/GenBank/DDBJ databases">
        <title>Draft genome of Marssonina rosae.</title>
        <authorList>
            <person name="Cheng Q."/>
        </authorList>
    </citation>
    <scope>NUCLEOTIDE SEQUENCE</scope>
    <source>
        <strain evidence="8">R4</strain>
    </source>
</reference>
<dbReference type="FunFam" id="1.10.150.60:FF:000021">
    <property type="entry name" value="Chromatin structure-remodeling complex subunit rsc9"/>
    <property type="match status" value="1"/>
</dbReference>
<sequence length="951" mass="105518">MPPPSRTNIELPDPPTPEYTEFIKKLAAYHERRGTNFEATPKVGTKHVNLLLLFNAVVERGGYDRVSDEKLAWRKLGQDFNLGSANQPAVAFLLKSIYYKFLAAYEISTIHGREPPPKEILEDTTAKGGGLLTRTLENYRPPARREAGALGNDSDASGDEGTPARERNVSEETPGSGGRVTRGLRQAPPQRQLWQPDTSSTRQTRNVAAAPHATTSQQTPTQHHQHQPPRGASTSYNPSSNMENISQAVANYEPRPQMPLTLRAVVTPGNAPGEFAKRQKALKNAAGIAAGRVPAAPRGVMLPGSGFDGPNIYVRCLCALRSGIQSEQDYALHHLVKISMERGDKYRFEGFPGLAEALVEKVLEVSSLFYKVGWEISYTHEGEMTSGDVLSGVDGTPEILQRISALSKLKVDDSIQTAEYSDKMLQINEAALTIRNMVMLEENAYYVSELSPLRDFLSIALNLPNLDSVIELKHYALDIAEQLTKYIHLGERDPLYISLIDQLRSNDRGAILTALRAISRISMNLEENNLLKGVPATALQNIVDWTMLNDEDLLHACLDFLYQYTAVVENVDFLISELHVEPLVNQLVRLLMHGGRVLEREYLMTKDTKRPAPAGIAHIPQELFSQIVKIEEPERSSIWLRCLFEEDPDEAITQIALWQAYQSCFTNTQTSSGAGLLAAADFIKNVSTTFADKAAAQVQAGPVQKFIIKGIRMRHVPVDTKGEEASKCLWRGPFGGLEPCGQFFMSPESMFQHILKAHLGATQLPDGKFENTATRQYTCLWEKCHRFKSNPATKLSAIANHIKIHLPPRPTSRKEFDSAGPPPAKKVKQSYVIPGTKRSLVWYQTAQDEREGAAGIPLSAVLVLRNLARNLSRTDADAAVKIAGGASWVDRLFKPVEPRLFDIMTHNKSLVSYCADLASKSLTDPVIDCSHYRFDCCNQEFVEWDHGVFGC</sequence>
<dbReference type="PANTHER" id="PTHR22970:SF14">
    <property type="entry name" value="AT-RICH INTERACTIVE DOMAIN-CONTAINING PROTEIN 2"/>
    <property type="match status" value="1"/>
</dbReference>
<dbReference type="Gene3D" id="1.10.150.60">
    <property type="entry name" value="ARID DNA-binding domain"/>
    <property type="match status" value="1"/>
</dbReference>
<organism evidence="8 9">
    <name type="scientific">Diplocarpon rosae</name>
    <dbReference type="NCBI Taxonomy" id="946125"/>
    <lineage>
        <taxon>Eukaryota</taxon>
        <taxon>Fungi</taxon>
        <taxon>Dikarya</taxon>
        <taxon>Ascomycota</taxon>
        <taxon>Pezizomycotina</taxon>
        <taxon>Leotiomycetes</taxon>
        <taxon>Helotiales</taxon>
        <taxon>Drepanopezizaceae</taxon>
        <taxon>Diplocarpon</taxon>
    </lineage>
</organism>
<evidence type="ECO:0000256" key="1">
    <source>
        <dbReference type="ARBA" id="ARBA00022853"/>
    </source>
</evidence>
<dbReference type="SMART" id="SM00501">
    <property type="entry name" value="BRIGHT"/>
    <property type="match status" value="1"/>
</dbReference>
<feature type="compositionally biased region" description="Polar residues" evidence="5">
    <location>
        <begin position="192"/>
        <end position="206"/>
    </location>
</feature>
<evidence type="ECO:0000313" key="8">
    <source>
        <dbReference type="EMBL" id="KAK2627137.1"/>
    </source>
</evidence>
<keyword evidence="3" id="KW-0804">Transcription</keyword>
<evidence type="ECO:0000259" key="7">
    <source>
        <dbReference type="PROSITE" id="PS51526"/>
    </source>
</evidence>
<feature type="compositionally biased region" description="Polar residues" evidence="5">
    <location>
        <begin position="232"/>
        <end position="241"/>
    </location>
</feature>
<dbReference type="SMART" id="SM01014">
    <property type="entry name" value="ARID"/>
    <property type="match status" value="1"/>
</dbReference>
<feature type="compositionally biased region" description="Low complexity" evidence="5">
    <location>
        <begin position="208"/>
        <end position="222"/>
    </location>
</feature>
<dbReference type="SUPFAM" id="SSF46774">
    <property type="entry name" value="ARID-like"/>
    <property type="match status" value="1"/>
</dbReference>
<feature type="domain" description="ARID" evidence="6">
    <location>
        <begin position="16"/>
        <end position="110"/>
    </location>
</feature>
<evidence type="ECO:0000256" key="4">
    <source>
        <dbReference type="ARBA" id="ARBA00023242"/>
    </source>
</evidence>
<keyword evidence="9" id="KW-1185">Reference proteome</keyword>
<feature type="region of interest" description="Disordered" evidence="5">
    <location>
        <begin position="809"/>
        <end position="828"/>
    </location>
</feature>
<dbReference type="CDD" id="cd16100">
    <property type="entry name" value="ARID"/>
    <property type="match status" value="1"/>
</dbReference>
<feature type="domain" description="RFX-type winged-helix" evidence="7">
    <location>
        <begin position="636"/>
        <end position="715"/>
    </location>
</feature>
<accession>A0AAD9WD36</accession>
<dbReference type="InterPro" id="IPR016024">
    <property type="entry name" value="ARM-type_fold"/>
</dbReference>
<proteinExistence type="predicted"/>
<comment type="caution">
    <text evidence="8">The sequence shown here is derived from an EMBL/GenBank/DDBJ whole genome shotgun (WGS) entry which is preliminary data.</text>
</comment>
<dbReference type="Gene3D" id="3.30.160.60">
    <property type="entry name" value="Classic Zinc Finger"/>
    <property type="match status" value="1"/>
</dbReference>
<dbReference type="PROSITE" id="PS51011">
    <property type="entry name" value="ARID"/>
    <property type="match status" value="1"/>
</dbReference>
<dbReference type="PROSITE" id="PS51526">
    <property type="entry name" value="RFX_DBD"/>
    <property type="match status" value="1"/>
</dbReference>
<dbReference type="InterPro" id="IPR052406">
    <property type="entry name" value="Chromatin_Remodeling_Comp"/>
</dbReference>
<dbReference type="SUPFAM" id="SSF48371">
    <property type="entry name" value="ARM repeat"/>
    <property type="match status" value="1"/>
</dbReference>
<dbReference type="GO" id="GO:0006355">
    <property type="term" value="P:regulation of DNA-templated transcription"/>
    <property type="evidence" value="ECO:0007669"/>
    <property type="project" value="InterPro"/>
</dbReference>
<dbReference type="EMBL" id="JAUBYV010000004">
    <property type="protein sequence ID" value="KAK2627137.1"/>
    <property type="molecule type" value="Genomic_DNA"/>
</dbReference>
<keyword evidence="4" id="KW-0539">Nucleus</keyword>
<feature type="region of interest" description="Disordered" evidence="5">
    <location>
        <begin position="112"/>
        <end position="241"/>
    </location>
</feature>
<evidence type="ECO:0000256" key="3">
    <source>
        <dbReference type="ARBA" id="ARBA00023163"/>
    </source>
</evidence>
<dbReference type="Proteomes" id="UP001285354">
    <property type="component" value="Unassembled WGS sequence"/>
</dbReference>
<dbReference type="GO" id="GO:0016586">
    <property type="term" value="C:RSC-type complex"/>
    <property type="evidence" value="ECO:0007669"/>
    <property type="project" value="TreeGrafter"/>
</dbReference>
<evidence type="ECO:0000259" key="6">
    <source>
        <dbReference type="PROSITE" id="PS51011"/>
    </source>
</evidence>
<dbReference type="GO" id="GO:0003677">
    <property type="term" value="F:DNA binding"/>
    <property type="evidence" value="ECO:0007669"/>
    <property type="project" value="InterPro"/>
</dbReference>
<dbReference type="PANTHER" id="PTHR22970">
    <property type="entry name" value="AT-RICH INTERACTIVE DOMAIN-CONTAINING PROTEIN 2"/>
    <property type="match status" value="1"/>
</dbReference>
<dbReference type="GO" id="GO:0006325">
    <property type="term" value="P:chromatin organization"/>
    <property type="evidence" value="ECO:0007669"/>
    <property type="project" value="UniProtKB-KW"/>
</dbReference>
<dbReference type="InterPro" id="IPR001606">
    <property type="entry name" value="ARID_dom"/>
</dbReference>
<keyword evidence="1" id="KW-0156">Chromatin regulator</keyword>